<keyword evidence="5 10" id="KW-0132">Cell division</keyword>
<comment type="subcellular location">
    <subcellularLocation>
        <location evidence="1">Cell membrane</location>
        <topology evidence="1">Multi-pass membrane protein</topology>
    </subcellularLocation>
</comment>
<keyword evidence="15" id="KW-1185">Reference proteome</keyword>
<dbReference type="RefSeq" id="WP_005950616.1">
    <property type="nucleotide sequence ID" value="NZ_CP136423.1"/>
</dbReference>
<dbReference type="GO" id="GO:0051301">
    <property type="term" value="P:cell division"/>
    <property type="evidence" value="ECO:0007669"/>
    <property type="project" value="UniProtKB-KW"/>
</dbReference>
<feature type="transmembrane region" description="Helical" evidence="11">
    <location>
        <begin position="221"/>
        <end position="246"/>
    </location>
</feature>
<dbReference type="Gene3D" id="3.30.70.3040">
    <property type="match status" value="1"/>
</dbReference>
<evidence type="ECO:0000313" key="14">
    <source>
        <dbReference type="EMBL" id="EEG48252.1"/>
    </source>
</evidence>
<keyword evidence="8 10" id="KW-0472">Membrane</keyword>
<evidence type="ECO:0000256" key="7">
    <source>
        <dbReference type="ARBA" id="ARBA00022989"/>
    </source>
</evidence>
<evidence type="ECO:0000256" key="11">
    <source>
        <dbReference type="SAM" id="Phobius"/>
    </source>
</evidence>
<reference evidence="14 15" key="1">
    <citation type="submission" date="2009-01" db="EMBL/GenBank/DDBJ databases">
        <authorList>
            <person name="Fulton L."/>
            <person name="Clifton S."/>
            <person name="Fulton B."/>
            <person name="Xu J."/>
            <person name="Minx P."/>
            <person name="Pepin K.H."/>
            <person name="Johnson M."/>
            <person name="Bhonagiri V."/>
            <person name="Nash W.E."/>
            <person name="Mardis E.R."/>
            <person name="Wilson R.K."/>
        </authorList>
    </citation>
    <scope>NUCLEOTIDE SEQUENCE [LARGE SCALE GENOMIC DNA]</scope>
    <source>
        <strain evidence="15">DSM 10507 / JCM 14656 / S5a33</strain>
    </source>
</reference>
<dbReference type="GeneID" id="86822550"/>
<evidence type="ECO:0000256" key="5">
    <source>
        <dbReference type="ARBA" id="ARBA00022618"/>
    </source>
</evidence>
<keyword evidence="7 11" id="KW-1133">Transmembrane helix</keyword>
<feature type="transmembrane region" description="Helical" evidence="11">
    <location>
        <begin position="272"/>
        <end position="294"/>
    </location>
</feature>
<organism evidence="14 15">
    <name type="scientific">Blautia hydrogenotrophica (strain DSM 10507 / JCM 14656 / S5a33)</name>
    <name type="common">Ruminococcus hydrogenotrophicus</name>
    <dbReference type="NCBI Taxonomy" id="476272"/>
    <lineage>
        <taxon>Bacteria</taxon>
        <taxon>Bacillati</taxon>
        <taxon>Bacillota</taxon>
        <taxon>Clostridia</taxon>
        <taxon>Lachnospirales</taxon>
        <taxon>Lachnospiraceae</taxon>
        <taxon>Blautia</taxon>
    </lineage>
</organism>
<dbReference type="PANTHER" id="PTHR47755">
    <property type="entry name" value="CELL DIVISION PROTEIN FTSX"/>
    <property type="match status" value="1"/>
</dbReference>
<evidence type="ECO:0000256" key="10">
    <source>
        <dbReference type="PIRNR" id="PIRNR003097"/>
    </source>
</evidence>
<comment type="caution">
    <text evidence="14">The sequence shown here is derived from an EMBL/GenBank/DDBJ whole genome shotgun (WGS) entry which is preliminary data.</text>
</comment>
<accession>C0CPT2</accession>
<dbReference type="PIRSF" id="PIRSF003097">
    <property type="entry name" value="FtsX"/>
    <property type="match status" value="1"/>
</dbReference>
<evidence type="ECO:0000313" key="15">
    <source>
        <dbReference type="Proteomes" id="UP000003100"/>
    </source>
</evidence>
<dbReference type="PROSITE" id="PS51257">
    <property type="entry name" value="PROKAR_LIPOPROTEIN"/>
    <property type="match status" value="1"/>
</dbReference>
<reference evidence="14 15" key="2">
    <citation type="submission" date="2009-02" db="EMBL/GenBank/DDBJ databases">
        <title>Draft genome sequence of Blautia hydrogenotrophica DSM 10507 (Ruminococcus hydrogenotrophicus DSM 10507).</title>
        <authorList>
            <person name="Sudarsanam P."/>
            <person name="Ley R."/>
            <person name="Guruge J."/>
            <person name="Turnbaugh P.J."/>
            <person name="Mahowald M."/>
            <person name="Liep D."/>
            <person name="Gordon J."/>
        </authorList>
    </citation>
    <scope>NUCLEOTIDE SEQUENCE [LARGE SCALE GENOMIC DNA]</scope>
    <source>
        <strain evidence="15">DSM 10507 / JCM 14656 / S5a33</strain>
    </source>
</reference>
<evidence type="ECO:0000256" key="6">
    <source>
        <dbReference type="ARBA" id="ARBA00022692"/>
    </source>
</evidence>
<dbReference type="HOGENOM" id="CLU_073546_2_0_9"/>
<dbReference type="EMBL" id="ACBZ01000158">
    <property type="protein sequence ID" value="EEG48252.1"/>
    <property type="molecule type" value="Genomic_DNA"/>
</dbReference>
<evidence type="ECO:0000256" key="8">
    <source>
        <dbReference type="ARBA" id="ARBA00023136"/>
    </source>
</evidence>
<keyword evidence="4 10" id="KW-1003">Cell membrane</keyword>
<name>C0CPT2_BLAHS</name>
<dbReference type="Proteomes" id="UP000003100">
    <property type="component" value="Unassembled WGS sequence"/>
</dbReference>
<protein>
    <recommendedName>
        <fullName evidence="3 10">Cell division protein FtsX</fullName>
    </recommendedName>
</protein>
<dbReference type="GO" id="GO:0005886">
    <property type="term" value="C:plasma membrane"/>
    <property type="evidence" value="ECO:0007669"/>
    <property type="project" value="UniProtKB-SubCell"/>
</dbReference>
<comment type="similarity">
    <text evidence="2 10">Belongs to the ABC-4 integral membrane protein family. FtsX subfamily.</text>
</comment>
<dbReference type="PATRIC" id="fig|476272.21.peg.1016"/>
<evidence type="ECO:0000259" key="13">
    <source>
        <dbReference type="Pfam" id="PF18075"/>
    </source>
</evidence>
<feature type="transmembrane region" description="Helical" evidence="11">
    <location>
        <begin position="171"/>
        <end position="201"/>
    </location>
</feature>
<dbReference type="InterPro" id="IPR040690">
    <property type="entry name" value="FtsX_ECD"/>
</dbReference>
<dbReference type="eggNOG" id="COG2177">
    <property type="taxonomic scope" value="Bacteria"/>
</dbReference>
<dbReference type="PANTHER" id="PTHR47755:SF1">
    <property type="entry name" value="CELL DIVISION PROTEIN FTSX"/>
    <property type="match status" value="1"/>
</dbReference>
<keyword evidence="9 10" id="KW-0131">Cell cycle</keyword>
<comment type="function">
    <text evidence="10">Part of the ABC transporter FtsEX involved in asymmetric cellular division facilitating the initiation of sporulation.</text>
</comment>
<keyword evidence="6 11" id="KW-0812">Transmembrane</keyword>
<feature type="domain" description="ABC3 transporter permease C-terminal" evidence="12">
    <location>
        <begin position="179"/>
        <end position="299"/>
    </location>
</feature>
<dbReference type="InterPro" id="IPR058204">
    <property type="entry name" value="FtsX_firmicutes-type"/>
</dbReference>
<evidence type="ECO:0000259" key="12">
    <source>
        <dbReference type="Pfam" id="PF02687"/>
    </source>
</evidence>
<evidence type="ECO:0000256" key="1">
    <source>
        <dbReference type="ARBA" id="ARBA00004651"/>
    </source>
</evidence>
<dbReference type="InterPro" id="IPR003838">
    <property type="entry name" value="ABC3_permease_C"/>
</dbReference>
<evidence type="ECO:0000256" key="4">
    <source>
        <dbReference type="ARBA" id="ARBA00022475"/>
    </source>
</evidence>
<sequence>MRPSTFWYTLKQGFKNIRRNWMFSLASIITMAACIFLFGIFYSIVENLNYITRTVEQDVAVTVFFDEGTKEEQIKEIGKKIEERPETAEVVYVSADEAWEEFKEVYLGGSEEAAEGFKDDNPLANSSSYEVYVNEIEQQSQLVDYIKGLDHVREVKQSEEAEQTLTSINKLIFYVSMGIILVLLIISVFLISNTVSVGISIRKEEIGIMKLIGASNFFVRFPFLLEGIILGLIGSAIPLTALYFLYNQTVEMVLTKFNGLSNFMQFIPVNDVYRILLPVGLVLGIGIGFLGSYLTTRKHLKV</sequence>
<dbReference type="NCBIfam" id="NF038347">
    <property type="entry name" value="FtsX_Gpos"/>
    <property type="match status" value="1"/>
</dbReference>
<feature type="domain" description="FtsX extracellular" evidence="13">
    <location>
        <begin position="59"/>
        <end position="155"/>
    </location>
</feature>
<dbReference type="InterPro" id="IPR004513">
    <property type="entry name" value="FtsX"/>
</dbReference>
<dbReference type="Pfam" id="PF18075">
    <property type="entry name" value="FtsX_ECD"/>
    <property type="match status" value="1"/>
</dbReference>
<dbReference type="Pfam" id="PF02687">
    <property type="entry name" value="FtsX"/>
    <property type="match status" value="1"/>
</dbReference>
<feature type="transmembrane region" description="Helical" evidence="11">
    <location>
        <begin position="21"/>
        <end position="45"/>
    </location>
</feature>
<dbReference type="AlphaFoldDB" id="C0CPT2"/>
<evidence type="ECO:0000256" key="9">
    <source>
        <dbReference type="ARBA" id="ARBA00023306"/>
    </source>
</evidence>
<evidence type="ECO:0000256" key="3">
    <source>
        <dbReference type="ARBA" id="ARBA00021907"/>
    </source>
</evidence>
<proteinExistence type="inferred from homology"/>
<evidence type="ECO:0000256" key="2">
    <source>
        <dbReference type="ARBA" id="ARBA00007379"/>
    </source>
</evidence>
<gene>
    <name evidence="14" type="ORF">RUMHYD_02883</name>
</gene>